<dbReference type="InterPro" id="IPR036513">
    <property type="entry name" value="STAS_dom_sf"/>
</dbReference>
<accession>A0A2G8T3C1</accession>
<proteinExistence type="predicted"/>
<dbReference type="AlphaFoldDB" id="A0A2G8T3C1"/>
<evidence type="ECO:0000313" key="3">
    <source>
        <dbReference type="Proteomes" id="UP000228593"/>
    </source>
</evidence>
<dbReference type="Pfam" id="PF13466">
    <property type="entry name" value="STAS_2"/>
    <property type="match status" value="1"/>
</dbReference>
<protein>
    <submittedName>
        <fullName evidence="2">NTP-binding protein</fullName>
    </submittedName>
</protein>
<organism evidence="2 3">
    <name type="scientific">Massilia psychrophila</name>
    <dbReference type="NCBI Taxonomy" id="1603353"/>
    <lineage>
        <taxon>Bacteria</taxon>
        <taxon>Pseudomonadati</taxon>
        <taxon>Pseudomonadota</taxon>
        <taxon>Betaproteobacteria</taxon>
        <taxon>Burkholderiales</taxon>
        <taxon>Oxalobacteraceae</taxon>
        <taxon>Telluria group</taxon>
        <taxon>Massilia</taxon>
    </lineage>
</organism>
<feature type="domain" description="STAS" evidence="1">
    <location>
        <begin position="1"/>
        <end position="98"/>
    </location>
</feature>
<dbReference type="InterPro" id="IPR058548">
    <property type="entry name" value="MlaB-like_STAS"/>
</dbReference>
<dbReference type="InterPro" id="IPR002645">
    <property type="entry name" value="STAS_dom"/>
</dbReference>
<sequence length="98" mass="10201">MIATTSKPPLELLTFQTARGALERGLAALRAGQTVFDLASVKLADSSGVAVLLELQRQARTAGLSVSFINLPVSLQSLATLYGVESLLAEAATSAPHH</sequence>
<comment type="caution">
    <text evidence="2">The sequence shown here is derived from an EMBL/GenBank/DDBJ whole genome shotgun (WGS) entry which is preliminary data.</text>
</comment>
<dbReference type="SUPFAM" id="SSF52091">
    <property type="entry name" value="SpoIIaa-like"/>
    <property type="match status" value="1"/>
</dbReference>
<name>A0A2G8T3C1_9BURK</name>
<dbReference type="EMBL" id="PDOB01000007">
    <property type="protein sequence ID" value="PIL40546.1"/>
    <property type="molecule type" value="Genomic_DNA"/>
</dbReference>
<reference evidence="2 3" key="1">
    <citation type="submission" date="2017-10" db="EMBL/GenBank/DDBJ databases">
        <title>Massilia psychrophilum sp. nov., a novel purple-pigmented bacterium isolated from Tianshan glacier, Xinjiang Municipality, China.</title>
        <authorList>
            <person name="Wang H."/>
        </authorList>
    </citation>
    <scope>NUCLEOTIDE SEQUENCE [LARGE SCALE GENOMIC DNA]</scope>
    <source>
        <strain evidence="2 3">JCM 30813</strain>
    </source>
</reference>
<dbReference type="PROSITE" id="PS50801">
    <property type="entry name" value="STAS"/>
    <property type="match status" value="1"/>
</dbReference>
<dbReference type="Proteomes" id="UP000228593">
    <property type="component" value="Unassembled WGS sequence"/>
</dbReference>
<evidence type="ECO:0000313" key="2">
    <source>
        <dbReference type="EMBL" id="PIL40546.1"/>
    </source>
</evidence>
<dbReference type="Gene3D" id="3.30.750.24">
    <property type="entry name" value="STAS domain"/>
    <property type="match status" value="1"/>
</dbReference>
<gene>
    <name evidence="2" type="ORF">CR103_06470</name>
</gene>
<dbReference type="OrthoDB" id="9156744at2"/>
<evidence type="ECO:0000259" key="1">
    <source>
        <dbReference type="PROSITE" id="PS50801"/>
    </source>
</evidence>
<keyword evidence="3" id="KW-1185">Reference proteome</keyword>
<dbReference type="RefSeq" id="WP_099915193.1">
    <property type="nucleotide sequence ID" value="NZ_BMHS01000010.1"/>
</dbReference>